<name>A0AAU8DMB2_9ACTN</name>
<keyword evidence="2" id="KW-1133">Transmembrane helix</keyword>
<feature type="transmembrane region" description="Helical" evidence="2">
    <location>
        <begin position="47"/>
        <end position="67"/>
    </location>
</feature>
<feature type="transmembrane region" description="Helical" evidence="2">
    <location>
        <begin position="79"/>
        <end position="100"/>
    </location>
</feature>
<organism evidence="3">
    <name type="scientific">Nakamurella sp. A5-74</name>
    <dbReference type="NCBI Taxonomy" id="3158264"/>
    <lineage>
        <taxon>Bacteria</taxon>
        <taxon>Bacillati</taxon>
        <taxon>Actinomycetota</taxon>
        <taxon>Actinomycetes</taxon>
        <taxon>Nakamurellales</taxon>
        <taxon>Nakamurellaceae</taxon>
        <taxon>Nakamurella</taxon>
    </lineage>
</organism>
<feature type="transmembrane region" description="Helical" evidence="2">
    <location>
        <begin position="362"/>
        <end position="380"/>
    </location>
</feature>
<dbReference type="AlphaFoldDB" id="A0AAU8DMB2"/>
<evidence type="ECO:0000256" key="2">
    <source>
        <dbReference type="SAM" id="Phobius"/>
    </source>
</evidence>
<feature type="region of interest" description="Disordered" evidence="1">
    <location>
        <begin position="414"/>
        <end position="434"/>
    </location>
</feature>
<feature type="transmembrane region" description="Helical" evidence="2">
    <location>
        <begin position="20"/>
        <end position="41"/>
    </location>
</feature>
<dbReference type="EMBL" id="CP159218">
    <property type="protein sequence ID" value="XCG62931.1"/>
    <property type="molecule type" value="Genomic_DNA"/>
</dbReference>
<accession>A0AAU8DMB2</accession>
<dbReference type="InterPro" id="IPR051533">
    <property type="entry name" value="WaaL-like"/>
</dbReference>
<evidence type="ECO:0008006" key="4">
    <source>
        <dbReference type="Google" id="ProtNLM"/>
    </source>
</evidence>
<sequence length="434" mass="45981">MGIWILLCLGGALLLHDRPLWMACGGFGLWVFIPGVAGVLFTGRGEGLLALHPATWFILACFVVLLIRRPVELMGEFAARWPLYLTLVLVILTASIMSLMGSQPPGVVLVTDQITGPIMLFWFASVAIRRAGSARVVLRNVVLAVAAVQSLIAIAQFVLKSTIVFSGRYHTNYWFTDSWNRWMGTTDHPLVLSMLLCASAPLVAGLRRASLQVGLLGLMAIGVLITQSRTAALILPVTVVYVIFRSRAGAGAKVLLTTAVVAGAAGILASPLVTGLADRLTNDSGSTDARTRAALFFLDSINQFIVYGDGITTSFKVAALGGLKTSLESSILMYAIGIGVIATLIYFGAQVALVLSALGSDRLRGVLVSGLVVLIMPQTFSSLGTESACGPLLWLMLALIASGRLPSVRQRSRPAPQLVGVPGDQVSARPRISS</sequence>
<feature type="transmembrane region" description="Helical" evidence="2">
    <location>
        <begin position="188"/>
        <end position="206"/>
    </location>
</feature>
<evidence type="ECO:0000313" key="3">
    <source>
        <dbReference type="EMBL" id="XCG62931.1"/>
    </source>
</evidence>
<feature type="transmembrane region" description="Helical" evidence="2">
    <location>
        <begin position="106"/>
        <end position="128"/>
    </location>
</feature>
<keyword evidence="2" id="KW-0812">Transmembrane</keyword>
<feature type="transmembrane region" description="Helical" evidence="2">
    <location>
        <begin position="218"/>
        <end position="244"/>
    </location>
</feature>
<protein>
    <recommendedName>
        <fullName evidence="4">O-antigen ligase domain-containing protein</fullName>
    </recommendedName>
</protein>
<feature type="transmembrane region" description="Helical" evidence="2">
    <location>
        <begin position="140"/>
        <end position="159"/>
    </location>
</feature>
<dbReference type="RefSeq" id="WP_353648546.1">
    <property type="nucleotide sequence ID" value="NZ_CP159218.1"/>
</dbReference>
<keyword evidence="2" id="KW-0472">Membrane</keyword>
<proteinExistence type="predicted"/>
<gene>
    <name evidence="3" type="ORF">ABLG96_17175</name>
</gene>
<feature type="transmembrane region" description="Helical" evidence="2">
    <location>
        <begin position="331"/>
        <end position="355"/>
    </location>
</feature>
<feature type="transmembrane region" description="Helical" evidence="2">
    <location>
        <begin position="250"/>
        <end position="273"/>
    </location>
</feature>
<reference evidence="3" key="1">
    <citation type="submission" date="2024-05" db="EMBL/GenBank/DDBJ databases">
        <authorList>
            <person name="Cai S.Y."/>
            <person name="Jin L.M."/>
            <person name="Li H.R."/>
        </authorList>
    </citation>
    <scope>NUCLEOTIDE SEQUENCE</scope>
    <source>
        <strain evidence="3">A5-74</strain>
    </source>
</reference>
<feature type="transmembrane region" description="Helical" evidence="2">
    <location>
        <begin position="392"/>
        <end position="408"/>
    </location>
</feature>
<dbReference type="PANTHER" id="PTHR37422">
    <property type="entry name" value="TEICHURONIC ACID BIOSYNTHESIS PROTEIN TUAE"/>
    <property type="match status" value="1"/>
</dbReference>
<dbReference type="PANTHER" id="PTHR37422:SF13">
    <property type="entry name" value="LIPOPOLYSACCHARIDE BIOSYNTHESIS PROTEIN PA4999-RELATED"/>
    <property type="match status" value="1"/>
</dbReference>
<evidence type="ECO:0000256" key="1">
    <source>
        <dbReference type="SAM" id="MobiDB-lite"/>
    </source>
</evidence>